<feature type="domain" description="INO80 complex subunit B-like conserved region" evidence="2">
    <location>
        <begin position="319"/>
        <end position="401"/>
    </location>
</feature>
<dbReference type="InterPro" id="IPR029523">
    <property type="entry name" value="INO80B/Ies2"/>
</dbReference>
<feature type="region of interest" description="Disordered" evidence="1">
    <location>
        <begin position="320"/>
        <end position="341"/>
    </location>
</feature>
<feature type="region of interest" description="Disordered" evidence="1">
    <location>
        <begin position="354"/>
        <end position="426"/>
    </location>
</feature>
<feature type="compositionally biased region" description="Low complexity" evidence="1">
    <location>
        <begin position="33"/>
        <end position="50"/>
    </location>
</feature>
<evidence type="ECO:0000259" key="2">
    <source>
        <dbReference type="SMART" id="SM01406"/>
    </source>
</evidence>
<feature type="compositionally biased region" description="Basic and acidic residues" evidence="1">
    <location>
        <begin position="370"/>
        <end position="379"/>
    </location>
</feature>
<accession>A0A7S9KKG2</accession>
<keyword evidence="4" id="KW-1185">Reference proteome</keyword>
<feature type="compositionally biased region" description="Acidic residues" evidence="1">
    <location>
        <begin position="184"/>
        <end position="207"/>
    </location>
</feature>
<feature type="region of interest" description="Disordered" evidence="1">
    <location>
        <begin position="1"/>
        <end position="301"/>
    </location>
</feature>
<dbReference type="AlphaFoldDB" id="A0A7S9KKG2"/>
<feature type="compositionally biased region" description="Acidic residues" evidence="1">
    <location>
        <begin position="102"/>
        <end position="151"/>
    </location>
</feature>
<dbReference type="InterPro" id="IPR006880">
    <property type="entry name" value="INO80B_C"/>
</dbReference>
<dbReference type="Pfam" id="PF04795">
    <property type="entry name" value="PAPA-1"/>
    <property type="match status" value="1"/>
</dbReference>
<reference evidence="3 4" key="1">
    <citation type="journal article" date="2018" name="PLoS Genet.">
        <title>Repeat elements organise 3D genome structure and mediate transcription in the filamentous fungus Epichloe festucae.</title>
        <authorList>
            <person name="Winter D.J."/>
            <person name="Ganley A.R.D."/>
            <person name="Young C.A."/>
            <person name="Liachko I."/>
            <person name="Schardl C.L."/>
            <person name="Dupont P.Y."/>
            <person name="Berry D."/>
            <person name="Ram A."/>
            <person name="Scott B."/>
            <person name="Cox M.P."/>
        </authorList>
    </citation>
    <scope>NUCLEOTIDE SEQUENCE [LARGE SCALE GENOMIC DNA]</scope>
    <source>
        <strain evidence="3 4">Fl1</strain>
    </source>
</reference>
<feature type="compositionally biased region" description="Acidic residues" evidence="1">
    <location>
        <begin position="272"/>
        <end position="282"/>
    </location>
</feature>
<feature type="compositionally biased region" description="Polar residues" evidence="1">
    <location>
        <begin position="53"/>
        <end position="71"/>
    </location>
</feature>
<feature type="compositionally biased region" description="Gly residues" evidence="1">
    <location>
        <begin position="259"/>
        <end position="268"/>
    </location>
</feature>
<gene>
    <name evidence="3" type="ORF">C2857_002176</name>
</gene>
<dbReference type="OrthoDB" id="2021186at2759"/>
<feature type="compositionally biased region" description="Basic and acidic residues" evidence="1">
    <location>
        <begin position="22"/>
        <end position="32"/>
    </location>
</feature>
<evidence type="ECO:0000313" key="4">
    <source>
        <dbReference type="Proteomes" id="UP000594364"/>
    </source>
</evidence>
<dbReference type="Proteomes" id="UP000594364">
    <property type="component" value="Chromosome 1"/>
</dbReference>
<evidence type="ECO:0000256" key="1">
    <source>
        <dbReference type="SAM" id="MobiDB-lite"/>
    </source>
</evidence>
<dbReference type="PANTHER" id="PTHR21561:SF12">
    <property type="entry name" value="INO80 COMPLEX SUBUNIT B"/>
    <property type="match status" value="1"/>
</dbReference>
<feature type="compositionally biased region" description="Polar residues" evidence="1">
    <location>
        <begin position="380"/>
        <end position="394"/>
    </location>
</feature>
<proteinExistence type="predicted"/>
<dbReference type="SMART" id="SM01406">
    <property type="entry name" value="PAPA-1"/>
    <property type="match status" value="1"/>
</dbReference>
<feature type="compositionally biased region" description="Acidic residues" evidence="1">
    <location>
        <begin position="216"/>
        <end position="258"/>
    </location>
</feature>
<organism evidence="3 4">
    <name type="scientific">Epichloe festucae (strain Fl1)</name>
    <dbReference type="NCBI Taxonomy" id="877507"/>
    <lineage>
        <taxon>Eukaryota</taxon>
        <taxon>Fungi</taxon>
        <taxon>Dikarya</taxon>
        <taxon>Ascomycota</taxon>
        <taxon>Pezizomycotina</taxon>
        <taxon>Sordariomycetes</taxon>
        <taxon>Hypocreomycetidae</taxon>
        <taxon>Hypocreales</taxon>
        <taxon>Clavicipitaceae</taxon>
        <taxon>Epichloe</taxon>
    </lineage>
</organism>
<dbReference type="GO" id="GO:0006338">
    <property type="term" value="P:chromatin remodeling"/>
    <property type="evidence" value="ECO:0007669"/>
    <property type="project" value="InterPro"/>
</dbReference>
<dbReference type="EMBL" id="CP031385">
    <property type="protein sequence ID" value="QPG93741.1"/>
    <property type="molecule type" value="Genomic_DNA"/>
</dbReference>
<name>A0A7S9KKG2_EPIFF</name>
<evidence type="ECO:0000313" key="3">
    <source>
        <dbReference type="EMBL" id="QPG93741.1"/>
    </source>
</evidence>
<dbReference type="GO" id="GO:0031011">
    <property type="term" value="C:Ino80 complex"/>
    <property type="evidence" value="ECO:0007669"/>
    <property type="project" value="InterPro"/>
</dbReference>
<dbReference type="PANTHER" id="PTHR21561">
    <property type="entry name" value="INO80 COMPLEX SUBUNIT B"/>
    <property type="match status" value="1"/>
</dbReference>
<protein>
    <recommendedName>
        <fullName evidence="2">INO80 complex subunit B-like conserved region domain-containing protein</fullName>
    </recommendedName>
</protein>
<sequence length="426" mass="45909">MATRPRRSAATRANESISVHARWADASDRADRSPMSSRRSGRTSGAGTARDMPSSSPDESVTVQTSRSTRGANRRNERPDAAGIVHGTRNRGGRKNYVIDSSPDDDDDEDAEADGVGEADEDAEGDEMEVDAEGEELDAEGEEDAEGDVDMDASITSGAGHTIRVSQPAPRSAAKAAAAKIAVDEEDEDDEDDEDDLSDPADSDDGEQTIGFGDETMADEDAEGEEIEVAGEEDEEDEDEDEEDDDDADVDADADVEGGGEVGSGGAAAGVDGDEGSQEEYPDLTKMTKRQRARFEDEPQEYMKLSDEVQVKKHFTAEELSMRRQEMARRRRNLSEKRTEEVKMETINKLLKKQAPKVNRKAAAAAARGESPDEGEHKSNSTLIRWINNKNGSKVSVPEDILSGPAGQMFSRGGGLSSGKMVEEVS</sequence>